<feature type="region of interest" description="Disordered" evidence="1">
    <location>
        <begin position="286"/>
        <end position="305"/>
    </location>
</feature>
<sequence>MSKDQLESLEKAQQEINRVLELLGRLFVAAKGSNRATAIATATRLKQNLPATTRNYHEALDELDQQLQYAKLVLRRDLAIATEKSNAPVEAQPVSTPAKSVKDEPAVQADAVKPEPVSQDEELQPLKVDSDSTGINESESKQDLKLDTTQESQHDTKDTDELGKGSDTAVSNNADMDSLFNDPVSAGGLQGDGSGASASFDFANDADASNDFDFGEFAAGLDASAGEDIATIPGLQDFTADSNTTGTAEPDFSALFSNASASQTVANESQAADEFNFDDMMDFGVGTDHNASLPDADNEFSLDFS</sequence>
<gene>
    <name evidence="2" type="ORF">AMS68_000455</name>
</gene>
<evidence type="ECO:0000313" key="2">
    <source>
        <dbReference type="EMBL" id="QIW94937.1"/>
    </source>
</evidence>
<keyword evidence="3" id="KW-1185">Reference proteome</keyword>
<dbReference type="Proteomes" id="UP000503462">
    <property type="component" value="Chromosome 1"/>
</dbReference>
<evidence type="ECO:0000313" key="3">
    <source>
        <dbReference type="Proteomes" id="UP000503462"/>
    </source>
</evidence>
<proteinExistence type="predicted"/>
<name>A0A6H0XJX7_9PEZI</name>
<feature type="compositionally biased region" description="Acidic residues" evidence="1">
    <location>
        <begin position="296"/>
        <end position="305"/>
    </location>
</feature>
<dbReference type="EMBL" id="CP051139">
    <property type="protein sequence ID" value="QIW94937.1"/>
    <property type="molecule type" value="Genomic_DNA"/>
</dbReference>
<dbReference type="OrthoDB" id="5409998at2759"/>
<organism evidence="2 3">
    <name type="scientific">Peltaster fructicola</name>
    <dbReference type="NCBI Taxonomy" id="286661"/>
    <lineage>
        <taxon>Eukaryota</taxon>
        <taxon>Fungi</taxon>
        <taxon>Dikarya</taxon>
        <taxon>Ascomycota</taxon>
        <taxon>Pezizomycotina</taxon>
        <taxon>Dothideomycetes</taxon>
        <taxon>Dothideomycetes incertae sedis</taxon>
        <taxon>Peltaster</taxon>
    </lineage>
</organism>
<evidence type="ECO:0000256" key="1">
    <source>
        <dbReference type="SAM" id="MobiDB-lite"/>
    </source>
</evidence>
<accession>A0A6H0XJX7</accession>
<protein>
    <submittedName>
        <fullName evidence="2">Uncharacterized protein</fullName>
    </submittedName>
</protein>
<feature type="region of interest" description="Disordered" evidence="1">
    <location>
        <begin position="85"/>
        <end position="201"/>
    </location>
</feature>
<dbReference type="AlphaFoldDB" id="A0A6H0XJX7"/>
<reference evidence="2 3" key="1">
    <citation type="journal article" date="2016" name="Sci. Rep.">
        <title>Peltaster fructicola genome reveals evolution from an invasive phytopathogen to an ectophytic parasite.</title>
        <authorList>
            <person name="Xu C."/>
            <person name="Chen H."/>
            <person name="Gleason M.L."/>
            <person name="Xu J.R."/>
            <person name="Liu H."/>
            <person name="Zhang R."/>
            <person name="Sun G."/>
        </authorList>
    </citation>
    <scope>NUCLEOTIDE SEQUENCE [LARGE SCALE GENOMIC DNA]</scope>
    <source>
        <strain evidence="2 3">LNHT1506</strain>
    </source>
</reference>
<feature type="compositionally biased region" description="Basic and acidic residues" evidence="1">
    <location>
        <begin position="138"/>
        <end position="164"/>
    </location>
</feature>